<organism evidence="1">
    <name type="scientific">uncultured marine microorganism HF4000_APKG2M17</name>
    <dbReference type="NCBI Taxonomy" id="455548"/>
    <lineage>
        <taxon>unclassified sequences</taxon>
        <taxon>environmental samples</taxon>
    </lineage>
</organism>
<dbReference type="AlphaFoldDB" id="B3T6S8"/>
<gene>
    <name evidence="1" type="ORF">ALOHA_HF4000APKG2M17ctg1g9</name>
</gene>
<dbReference type="EMBL" id="EU016626">
    <property type="protein sequence ID" value="ABZ08287.1"/>
    <property type="molecule type" value="Genomic_DNA"/>
</dbReference>
<name>B3T6S8_9ZZZZ</name>
<reference evidence="1" key="1">
    <citation type="journal article" date="2008" name="ISME J.">
        <title>Genomic patterns of recombination, clonal divergence and environment in marine microbial populations.</title>
        <authorList>
            <person name="Konstantinidis K.T."/>
            <person name="Delong E.F."/>
        </authorList>
    </citation>
    <scope>NUCLEOTIDE SEQUENCE</scope>
</reference>
<evidence type="ECO:0000313" key="1">
    <source>
        <dbReference type="EMBL" id="ABZ08287.1"/>
    </source>
</evidence>
<sequence>MGLFYVSDHSVYRPPGYGKPGGGASTSGHLSSLSFGAILEELSLIHIGQNGSHHNARRNRRKIFHSGNCHLFHSNQLKVQCVFIAAYVMMSPLPS</sequence>
<protein>
    <submittedName>
        <fullName evidence="1">Uncharacterized protein</fullName>
    </submittedName>
</protein>
<accession>B3T6S8</accession>
<proteinExistence type="predicted"/>